<evidence type="ECO:0000256" key="3">
    <source>
        <dbReference type="ARBA" id="ARBA00022692"/>
    </source>
</evidence>
<evidence type="ECO:0000256" key="1">
    <source>
        <dbReference type="ARBA" id="ARBA00004651"/>
    </source>
</evidence>
<dbReference type="KEGG" id="gba:J421_3263"/>
<keyword evidence="9" id="KW-1185">Reference proteome</keyword>
<evidence type="ECO:0000313" key="9">
    <source>
        <dbReference type="Proteomes" id="UP000019151"/>
    </source>
</evidence>
<name>W0RKF7_9BACT</name>
<feature type="transmembrane region" description="Helical" evidence="6">
    <location>
        <begin position="135"/>
        <end position="156"/>
    </location>
</feature>
<keyword evidence="3 6" id="KW-0812">Transmembrane</keyword>
<dbReference type="OrthoDB" id="9813426at2"/>
<gene>
    <name evidence="8" type="ORF">J421_3263</name>
</gene>
<dbReference type="Pfam" id="PF09335">
    <property type="entry name" value="VTT_dom"/>
    <property type="match status" value="1"/>
</dbReference>
<dbReference type="HOGENOM" id="CLU_044208_1_1_0"/>
<dbReference type="Proteomes" id="UP000019151">
    <property type="component" value="Chromosome"/>
</dbReference>
<evidence type="ECO:0000256" key="2">
    <source>
        <dbReference type="ARBA" id="ARBA00022475"/>
    </source>
</evidence>
<evidence type="ECO:0000259" key="7">
    <source>
        <dbReference type="Pfam" id="PF09335"/>
    </source>
</evidence>
<dbReference type="InParanoid" id="W0RKF7"/>
<evidence type="ECO:0000313" key="8">
    <source>
        <dbReference type="EMBL" id="AHG90800.1"/>
    </source>
</evidence>
<sequence length="200" mass="21141">MLQELLDWFAGLPPLALYLALAFAAGIENVFPPLPSDTVVAFGSFIAARGHASPVLTYLATLTGNLAGAMFMYWLGARYGAERVLRRFGAAGSGRGRLEDMYARYGTLAIAVSRFLPGLRAIVPPVAGALRVGAIRALVAMGVASALWYGGITYLAFTAGANFEALQARIASGQKWVGLGAAALVALAVAVWLVRRRRRA</sequence>
<dbReference type="eggNOG" id="COG0586">
    <property type="taxonomic scope" value="Bacteria"/>
</dbReference>
<proteinExistence type="predicted"/>
<dbReference type="EMBL" id="CP007128">
    <property type="protein sequence ID" value="AHG90800.1"/>
    <property type="molecule type" value="Genomic_DNA"/>
</dbReference>
<dbReference type="AlphaFoldDB" id="W0RKF7"/>
<dbReference type="GO" id="GO:0005886">
    <property type="term" value="C:plasma membrane"/>
    <property type="evidence" value="ECO:0007669"/>
    <property type="project" value="UniProtKB-SubCell"/>
</dbReference>
<organism evidence="8 9">
    <name type="scientific">Gemmatirosa kalamazoonensis</name>
    <dbReference type="NCBI Taxonomy" id="861299"/>
    <lineage>
        <taxon>Bacteria</taxon>
        <taxon>Pseudomonadati</taxon>
        <taxon>Gemmatimonadota</taxon>
        <taxon>Gemmatimonadia</taxon>
        <taxon>Gemmatimonadales</taxon>
        <taxon>Gemmatimonadaceae</taxon>
        <taxon>Gemmatirosa</taxon>
    </lineage>
</organism>
<keyword evidence="4 6" id="KW-1133">Transmembrane helix</keyword>
<dbReference type="STRING" id="861299.J421_3263"/>
<feature type="transmembrane region" description="Helical" evidence="6">
    <location>
        <begin position="55"/>
        <end position="75"/>
    </location>
</feature>
<dbReference type="InterPro" id="IPR032816">
    <property type="entry name" value="VTT_dom"/>
</dbReference>
<dbReference type="PANTHER" id="PTHR42709:SF6">
    <property type="entry name" value="UNDECAPRENYL PHOSPHATE TRANSPORTER A"/>
    <property type="match status" value="1"/>
</dbReference>
<evidence type="ECO:0000256" key="5">
    <source>
        <dbReference type="ARBA" id="ARBA00023136"/>
    </source>
</evidence>
<evidence type="ECO:0000256" key="4">
    <source>
        <dbReference type="ARBA" id="ARBA00022989"/>
    </source>
</evidence>
<keyword evidence="2" id="KW-1003">Cell membrane</keyword>
<feature type="domain" description="VTT" evidence="7">
    <location>
        <begin position="34"/>
        <end position="155"/>
    </location>
</feature>
<keyword evidence="5 6" id="KW-0472">Membrane</keyword>
<feature type="transmembrane region" description="Helical" evidence="6">
    <location>
        <begin position="15"/>
        <end position="34"/>
    </location>
</feature>
<feature type="transmembrane region" description="Helical" evidence="6">
    <location>
        <begin position="176"/>
        <end position="194"/>
    </location>
</feature>
<protein>
    <submittedName>
        <fullName evidence="8">SNARE associated protein</fullName>
    </submittedName>
</protein>
<accession>W0RKF7</accession>
<dbReference type="PANTHER" id="PTHR42709">
    <property type="entry name" value="ALKALINE PHOSPHATASE LIKE PROTEIN"/>
    <property type="match status" value="1"/>
</dbReference>
<reference evidence="8 9" key="1">
    <citation type="journal article" date="2014" name="Genome Announc.">
        <title>Genome Sequence and Methylome of Soil Bacterium Gemmatirosa kalamazoonensis KBS708T, a Member of the Rarely Cultivated Gemmatimonadetes Phylum.</title>
        <authorList>
            <person name="Debruyn J.M."/>
            <person name="Radosevich M."/>
            <person name="Wommack K.E."/>
            <person name="Polson S.W."/>
            <person name="Hauser L.J."/>
            <person name="Fawaz M.N."/>
            <person name="Korlach J."/>
            <person name="Tsai Y.C."/>
        </authorList>
    </citation>
    <scope>NUCLEOTIDE SEQUENCE [LARGE SCALE GENOMIC DNA]</scope>
    <source>
        <strain evidence="8 9">KBS708</strain>
    </source>
</reference>
<dbReference type="InterPro" id="IPR051311">
    <property type="entry name" value="DedA_domain"/>
</dbReference>
<comment type="subcellular location">
    <subcellularLocation>
        <location evidence="1">Cell membrane</location>
        <topology evidence="1">Multi-pass membrane protein</topology>
    </subcellularLocation>
</comment>
<dbReference type="RefSeq" id="WP_025412266.1">
    <property type="nucleotide sequence ID" value="NZ_CP007128.1"/>
</dbReference>
<evidence type="ECO:0000256" key="6">
    <source>
        <dbReference type="SAM" id="Phobius"/>
    </source>
</evidence>